<gene>
    <name evidence="2" type="ORF">ESY86_00670</name>
</gene>
<dbReference type="EMBL" id="VORO01000001">
    <property type="protein sequence ID" value="TXD91136.1"/>
    <property type="molecule type" value="Genomic_DNA"/>
</dbReference>
<feature type="transmembrane region" description="Helical" evidence="1">
    <location>
        <begin position="69"/>
        <end position="92"/>
    </location>
</feature>
<sequence>MGILNTRKNKKYSYQPRYYKGEGNPYELKHKFDDFRVTAGSDKGLKTKLNNAVGDYKYNADTNGANRRVVYIVAALILIFLFIIDFDLSIFFPNR</sequence>
<proteinExistence type="predicted"/>
<evidence type="ECO:0000313" key="2">
    <source>
        <dbReference type="EMBL" id="TXD91136.1"/>
    </source>
</evidence>
<comment type="caution">
    <text evidence="2">The sequence shown here is derived from an EMBL/GenBank/DDBJ whole genome shotgun (WGS) entry which is preliminary data.</text>
</comment>
<protein>
    <submittedName>
        <fullName evidence="2">Riboflavin synthase subunit beta</fullName>
    </submittedName>
</protein>
<keyword evidence="1" id="KW-0812">Transmembrane</keyword>
<evidence type="ECO:0000256" key="1">
    <source>
        <dbReference type="SAM" id="Phobius"/>
    </source>
</evidence>
<evidence type="ECO:0000313" key="3">
    <source>
        <dbReference type="Proteomes" id="UP000321578"/>
    </source>
</evidence>
<dbReference type="AlphaFoldDB" id="A0A5C6ZM23"/>
<reference evidence="2 3" key="1">
    <citation type="submission" date="2019-08" db="EMBL/GenBank/DDBJ databases">
        <title>Genomes of Subsaximicrobium wynnwilliamsii strains.</title>
        <authorList>
            <person name="Bowman J.P."/>
        </authorList>
    </citation>
    <scope>NUCLEOTIDE SEQUENCE [LARGE SCALE GENOMIC DNA]</scope>
    <source>
        <strain evidence="2 3">2-80-2</strain>
    </source>
</reference>
<keyword evidence="1" id="KW-0472">Membrane</keyword>
<accession>A0A5C6ZM23</accession>
<dbReference type="RefSeq" id="WP_147084598.1">
    <property type="nucleotide sequence ID" value="NZ_VORM01000003.1"/>
</dbReference>
<keyword evidence="3" id="KW-1185">Reference proteome</keyword>
<dbReference type="OrthoDB" id="1139505at2"/>
<keyword evidence="1" id="KW-1133">Transmembrane helix</keyword>
<name>A0A5C6ZM23_9FLAO</name>
<dbReference type="Proteomes" id="UP000321578">
    <property type="component" value="Unassembled WGS sequence"/>
</dbReference>
<organism evidence="2 3">
    <name type="scientific">Subsaximicrobium wynnwilliamsii</name>
    <dbReference type="NCBI Taxonomy" id="291179"/>
    <lineage>
        <taxon>Bacteria</taxon>
        <taxon>Pseudomonadati</taxon>
        <taxon>Bacteroidota</taxon>
        <taxon>Flavobacteriia</taxon>
        <taxon>Flavobacteriales</taxon>
        <taxon>Flavobacteriaceae</taxon>
        <taxon>Subsaximicrobium</taxon>
    </lineage>
</organism>